<sequence length="236" mass="24257">MTSRQAQRETRVDKGEAVAKGAVIVVGAGPGLGLAIARVFAQAGHPVALIARRKERVQALVGDLVSYGMPALAYQADASEPGNLRVAITDAIADLGAPASLVYNAALLRRDSPTDGDDGGWVTAMAVDVLGAKVAAETVLPSFEGERQSLLFTGGALATRPSPSFASLSVGKAALRAYVQALSVQLVDSPVHAAIVTIDGTVDGGLPQLSSVAIAKAYLQLHEAEPGTRVNEVIVR</sequence>
<keyword evidence="2" id="KW-1185">Reference proteome</keyword>
<accession>A0ABT8GCQ8</accession>
<name>A0ABT8GCQ8_9MICO</name>
<dbReference type="PANTHER" id="PTHR43431">
    <property type="entry name" value="OXIDOREDUCTASE, SHORT CHAIN DEHYDROGENASE/REDUCTASE FAMILY (AFU_ORTHOLOGUE AFUA_5G14000)"/>
    <property type="match status" value="1"/>
</dbReference>
<dbReference type="Pfam" id="PF00106">
    <property type="entry name" value="adh_short"/>
    <property type="match status" value="1"/>
</dbReference>
<gene>
    <name evidence="1" type="ORF">QQX09_11340</name>
</gene>
<evidence type="ECO:0000313" key="2">
    <source>
        <dbReference type="Proteomes" id="UP001172728"/>
    </source>
</evidence>
<reference evidence="1" key="1">
    <citation type="submission" date="2023-06" db="EMBL/GenBank/DDBJ databases">
        <title>Sysu t00192.</title>
        <authorList>
            <person name="Gao L."/>
            <person name="Fang B.-Z."/>
            <person name="Li W.-J."/>
        </authorList>
    </citation>
    <scope>NUCLEOTIDE SEQUENCE</scope>
    <source>
        <strain evidence="1">SYSU T00192</strain>
    </source>
</reference>
<dbReference type="EMBL" id="JAUHPW010000009">
    <property type="protein sequence ID" value="MDN4476449.1"/>
    <property type="molecule type" value="Genomic_DNA"/>
</dbReference>
<organism evidence="1 2">
    <name type="scientific">Demequina litoralis</name>
    <dbReference type="NCBI Taxonomy" id="3051660"/>
    <lineage>
        <taxon>Bacteria</taxon>
        <taxon>Bacillati</taxon>
        <taxon>Actinomycetota</taxon>
        <taxon>Actinomycetes</taxon>
        <taxon>Micrococcales</taxon>
        <taxon>Demequinaceae</taxon>
        <taxon>Demequina</taxon>
    </lineage>
</organism>
<protein>
    <submittedName>
        <fullName evidence="1">SDR family NAD(P)-dependent oxidoreductase</fullName>
    </submittedName>
</protein>
<comment type="caution">
    <text evidence="1">The sequence shown here is derived from an EMBL/GenBank/DDBJ whole genome shotgun (WGS) entry which is preliminary data.</text>
</comment>
<dbReference type="SUPFAM" id="SSF51735">
    <property type="entry name" value="NAD(P)-binding Rossmann-fold domains"/>
    <property type="match status" value="1"/>
</dbReference>
<dbReference type="RefSeq" id="WP_301134749.1">
    <property type="nucleotide sequence ID" value="NZ_JAUHPW010000009.1"/>
</dbReference>
<dbReference type="InterPro" id="IPR002347">
    <property type="entry name" value="SDR_fam"/>
</dbReference>
<dbReference type="InterPro" id="IPR036291">
    <property type="entry name" value="NAD(P)-bd_dom_sf"/>
</dbReference>
<dbReference type="Proteomes" id="UP001172728">
    <property type="component" value="Unassembled WGS sequence"/>
</dbReference>
<proteinExistence type="predicted"/>
<dbReference type="PRINTS" id="PR00081">
    <property type="entry name" value="GDHRDH"/>
</dbReference>
<dbReference type="PANTHER" id="PTHR43431:SF1">
    <property type="entry name" value="OS08G0476300 PROTEIN"/>
    <property type="match status" value="1"/>
</dbReference>
<dbReference type="Gene3D" id="3.40.50.720">
    <property type="entry name" value="NAD(P)-binding Rossmann-like Domain"/>
    <property type="match status" value="1"/>
</dbReference>
<evidence type="ECO:0000313" key="1">
    <source>
        <dbReference type="EMBL" id="MDN4476449.1"/>
    </source>
</evidence>